<dbReference type="Proteomes" id="UP000184603">
    <property type="component" value="Unassembled WGS sequence"/>
</dbReference>
<protein>
    <submittedName>
        <fullName evidence="2">Spore photoproduct lyase</fullName>
    </submittedName>
</protein>
<dbReference type="Gene3D" id="3.80.30.30">
    <property type="match status" value="1"/>
</dbReference>
<dbReference type="AlphaFoldDB" id="A0A1M7Y3U2"/>
<dbReference type="GO" id="GO:0051539">
    <property type="term" value="F:4 iron, 4 sulfur cluster binding"/>
    <property type="evidence" value="ECO:0007669"/>
    <property type="project" value="TreeGrafter"/>
</dbReference>
<dbReference type="Pfam" id="PF20903">
    <property type="entry name" value="SPL"/>
    <property type="match status" value="1"/>
</dbReference>
<reference evidence="2 3" key="1">
    <citation type="submission" date="2016-12" db="EMBL/GenBank/DDBJ databases">
        <authorList>
            <person name="Song W.-J."/>
            <person name="Kurnit D.M."/>
        </authorList>
    </citation>
    <scope>NUCLEOTIDE SEQUENCE [LARGE SCALE GENOMIC DNA]</scope>
    <source>
        <strain evidence="2 3">DSM 18488</strain>
    </source>
</reference>
<gene>
    <name evidence="2" type="ORF">SAMN02745220_01683</name>
</gene>
<dbReference type="GO" id="GO:1904047">
    <property type="term" value="F:S-adenosyl-L-methionine binding"/>
    <property type="evidence" value="ECO:0007669"/>
    <property type="project" value="TreeGrafter"/>
</dbReference>
<dbReference type="OrthoDB" id="368646at2"/>
<sequence>MTGRSWRDPSKYIQKIHVDASCVDDPYTREILERANLPWDVVNEGEQPVLLDRPYPESMTEGKRHLYLTRNRGHFFKPCPATREYRCCDYHVLNTGMNCPMDCVYCILQAYLNNPWLSFYVNVDDLLSEIGNVLRTNPDTRYRIGTGEFTDSLAIDRLTRLSTYLVPYMAKQENAMLELKTKSAVIENLEHLEHRGRTVISWSLNSSQALQQEELRVANLEERLAAAAQCARWGYRLGFHFDPIIEHEGWQEGYRATIEALYRTVPAEAIVWISMGALRYLPKLKDIGMHRFPGTTMYFQEFVEGLDGKSRYFRHSRTKLYSSIYQMLKRHAADSTCIYFCMESDEIWREVMGYIPEEKGGVPALLERAFFEGIGNR</sequence>
<accession>A0A1M7Y3U2</accession>
<keyword evidence="3" id="KW-1185">Reference proteome</keyword>
<dbReference type="EMBL" id="FRFE01000006">
    <property type="protein sequence ID" value="SHO46896.1"/>
    <property type="molecule type" value="Genomic_DNA"/>
</dbReference>
<evidence type="ECO:0000313" key="3">
    <source>
        <dbReference type="Proteomes" id="UP000184603"/>
    </source>
</evidence>
<dbReference type="InterPro" id="IPR049539">
    <property type="entry name" value="SPL"/>
</dbReference>
<evidence type="ECO:0000256" key="1">
    <source>
        <dbReference type="SAM" id="Coils"/>
    </source>
</evidence>
<keyword evidence="1" id="KW-0175">Coiled coil</keyword>
<organism evidence="2 3">
    <name type="scientific">Desulfopila aestuarii DSM 18488</name>
    <dbReference type="NCBI Taxonomy" id="1121416"/>
    <lineage>
        <taxon>Bacteria</taxon>
        <taxon>Pseudomonadati</taxon>
        <taxon>Thermodesulfobacteriota</taxon>
        <taxon>Desulfobulbia</taxon>
        <taxon>Desulfobulbales</taxon>
        <taxon>Desulfocapsaceae</taxon>
        <taxon>Desulfopila</taxon>
    </lineage>
</organism>
<feature type="coiled-coil region" evidence="1">
    <location>
        <begin position="203"/>
        <end position="230"/>
    </location>
</feature>
<dbReference type="PANTHER" id="PTHR37822:SF2">
    <property type="entry name" value="SPORE PHOTOPRODUCT LYASE"/>
    <property type="match status" value="1"/>
</dbReference>
<dbReference type="GO" id="GO:0042601">
    <property type="term" value="C:endospore-forming forespore"/>
    <property type="evidence" value="ECO:0007669"/>
    <property type="project" value="TreeGrafter"/>
</dbReference>
<dbReference type="GO" id="GO:0003913">
    <property type="term" value="F:DNA photolyase activity"/>
    <property type="evidence" value="ECO:0007669"/>
    <property type="project" value="TreeGrafter"/>
</dbReference>
<proteinExistence type="predicted"/>
<dbReference type="InterPro" id="IPR058240">
    <property type="entry name" value="rSAM_sf"/>
</dbReference>
<dbReference type="STRING" id="1121416.SAMN02745220_01683"/>
<dbReference type="RefSeq" id="WP_073612995.1">
    <property type="nucleotide sequence ID" value="NZ_FRFE01000006.1"/>
</dbReference>
<evidence type="ECO:0000313" key="2">
    <source>
        <dbReference type="EMBL" id="SHO46896.1"/>
    </source>
</evidence>
<dbReference type="Gene3D" id="3.40.50.12110">
    <property type="match status" value="1"/>
</dbReference>
<name>A0A1M7Y3U2_9BACT</name>
<dbReference type="PANTHER" id="PTHR37822">
    <property type="entry name" value="SPORE PHOTOPRODUCT LYASE-RELATED"/>
    <property type="match status" value="1"/>
</dbReference>
<dbReference type="SUPFAM" id="SSF102114">
    <property type="entry name" value="Radical SAM enzymes"/>
    <property type="match status" value="1"/>
</dbReference>
<keyword evidence="2" id="KW-0456">Lyase</keyword>